<gene>
    <name evidence="3" type="ORF">CAC42_3425</name>
</gene>
<name>A0A2K1R1C7_9PEZI</name>
<dbReference type="EMBL" id="NKHZ01000012">
    <property type="protein sequence ID" value="PNS21087.1"/>
    <property type="molecule type" value="Genomic_DNA"/>
</dbReference>
<dbReference type="OrthoDB" id="3231004at2759"/>
<keyword evidence="4" id="KW-1185">Reference proteome</keyword>
<feature type="compositionally biased region" description="Low complexity" evidence="1">
    <location>
        <begin position="362"/>
        <end position="372"/>
    </location>
</feature>
<dbReference type="Gene3D" id="2.60.40.2080">
    <property type="match status" value="2"/>
</dbReference>
<organism evidence="3 4">
    <name type="scientific">Sphaceloma murrayae</name>
    <dbReference type="NCBI Taxonomy" id="2082308"/>
    <lineage>
        <taxon>Eukaryota</taxon>
        <taxon>Fungi</taxon>
        <taxon>Dikarya</taxon>
        <taxon>Ascomycota</taxon>
        <taxon>Pezizomycotina</taxon>
        <taxon>Dothideomycetes</taxon>
        <taxon>Dothideomycetidae</taxon>
        <taxon>Myriangiales</taxon>
        <taxon>Elsinoaceae</taxon>
        <taxon>Sphaceloma</taxon>
    </lineage>
</organism>
<protein>
    <recommendedName>
        <fullName evidence="2">H-type lectin domain-containing protein</fullName>
    </recommendedName>
</protein>
<comment type="caution">
    <text evidence="3">The sequence shown here is derived from an EMBL/GenBank/DDBJ whole genome shotgun (WGS) entry which is preliminary data.</text>
</comment>
<dbReference type="STRING" id="2082308.A0A2K1R1C7"/>
<dbReference type="Proteomes" id="UP000243797">
    <property type="component" value="Unassembled WGS sequence"/>
</dbReference>
<feature type="domain" description="H-type lectin" evidence="2">
    <location>
        <begin position="569"/>
        <end position="632"/>
    </location>
</feature>
<evidence type="ECO:0000256" key="1">
    <source>
        <dbReference type="SAM" id="MobiDB-lite"/>
    </source>
</evidence>
<dbReference type="InterPro" id="IPR037221">
    <property type="entry name" value="H-type_lectin_dom_sf"/>
</dbReference>
<reference evidence="3 4" key="1">
    <citation type="submission" date="2017-06" db="EMBL/GenBank/DDBJ databases">
        <title>Draft genome sequence of a variant of Elsinoe murrayae.</title>
        <authorList>
            <person name="Cheng Q."/>
        </authorList>
    </citation>
    <scope>NUCLEOTIDE SEQUENCE [LARGE SCALE GENOMIC DNA]</scope>
    <source>
        <strain evidence="3 4">CQ-2017a</strain>
    </source>
</reference>
<evidence type="ECO:0000313" key="3">
    <source>
        <dbReference type="EMBL" id="PNS21087.1"/>
    </source>
</evidence>
<feature type="region of interest" description="Disordered" evidence="1">
    <location>
        <begin position="358"/>
        <end position="381"/>
    </location>
</feature>
<dbReference type="SUPFAM" id="SSF141086">
    <property type="entry name" value="Agglutinin HPA-like"/>
    <property type="match status" value="2"/>
</dbReference>
<feature type="domain" description="H-type lectin" evidence="2">
    <location>
        <begin position="675"/>
        <end position="735"/>
    </location>
</feature>
<sequence>MAVQLVPFHNAMRLGQGFNSFTQEICIDNAVVGISDPDDSHPLVPTTYIPIASDPNSVPVKAVGEKKGVDEMLANDDAAIITKYPSQVVTYSSKYVTKLSDVSNDLNVSGSLSIRYGEISGGGSGSYVNTEAFQNSDMNFLIVVHVTNQTINIKDQLQFWPVGEKPADKYTPKSLTDTYGDCFISGFQEGGIFTAMVSIRALKKSDATQIQADAHLALQVGVGSVEATGKFESAKKNLNENSEVTITVNWSGGGQLKEGNAKWDIDALQSVAARFPDLVAACPQRTHAILTKYTALRGFVQWRGAADVSPLGYEIANLYTSELLDVYMGYKLVWKDIHNLIDDFNAGKLQLVQAKAPAKQITTPETPATTPGGPNGAGEKLEPFDPNLYGLDKALQTCRALMVRIVAENDDVTRNPEYAIDKKRPVAYLRPGLFRQLLPYQQPPDGLLTHIFFGTVGYGEVDVRGAVAWAGWSAQTVKPQVIYVNKKMDFLRATANTSRIGGSLEVADVSTSGARFVQWGSYRYSNECRWVVVPKNDQGIFVDTVIFPDRTIPATTTPPTPPKMVKQMQRITFPYPYDYNPPLVVAFLHNWEAETKGPVCIAVAVENITTTSFDLVTTGLDTTTRITASWFACPSDLKGVKCGFSPDPWTASEATLAAAKPSSTFSDRLQFKDRTEFKRAPCVVVAPRMFALTAGTQNLRLDVDASSVTRYGFDWRANPWADTEMVGAAVSWIAWDRDFS</sequence>
<dbReference type="GO" id="GO:0030246">
    <property type="term" value="F:carbohydrate binding"/>
    <property type="evidence" value="ECO:0007669"/>
    <property type="project" value="InterPro"/>
</dbReference>
<dbReference type="GO" id="GO:0007155">
    <property type="term" value="P:cell adhesion"/>
    <property type="evidence" value="ECO:0007669"/>
    <property type="project" value="InterPro"/>
</dbReference>
<dbReference type="InterPro" id="IPR019019">
    <property type="entry name" value="H-type_lectin_domain"/>
</dbReference>
<dbReference type="InParanoid" id="A0A2K1R1C7"/>
<dbReference type="Pfam" id="PF09458">
    <property type="entry name" value="H_lectin"/>
    <property type="match status" value="2"/>
</dbReference>
<dbReference type="AlphaFoldDB" id="A0A2K1R1C7"/>
<proteinExistence type="predicted"/>
<accession>A0A2K1R1C7</accession>
<evidence type="ECO:0000259" key="2">
    <source>
        <dbReference type="Pfam" id="PF09458"/>
    </source>
</evidence>
<evidence type="ECO:0000313" key="4">
    <source>
        <dbReference type="Proteomes" id="UP000243797"/>
    </source>
</evidence>